<proteinExistence type="predicted"/>
<dbReference type="Proteomes" id="UP000639775">
    <property type="component" value="Unassembled WGS sequence"/>
</dbReference>
<accession>A0A967BEL2</accession>
<gene>
    <name evidence="1" type="ORF">HAT86_08485</name>
</gene>
<evidence type="ECO:0000313" key="2">
    <source>
        <dbReference type="Proteomes" id="UP000639775"/>
    </source>
</evidence>
<name>A0A967BEL2_9RHOB</name>
<evidence type="ECO:0000313" key="1">
    <source>
        <dbReference type="EMBL" id="NHQ74501.1"/>
    </source>
</evidence>
<protein>
    <submittedName>
        <fullName evidence="1">Uncharacterized protein</fullName>
    </submittedName>
</protein>
<organism evidence="1 2">
    <name type="scientific">Roseovarius gahaiensis</name>
    <dbReference type="NCBI Taxonomy" id="2716691"/>
    <lineage>
        <taxon>Bacteria</taxon>
        <taxon>Pseudomonadati</taxon>
        <taxon>Pseudomonadota</taxon>
        <taxon>Alphaproteobacteria</taxon>
        <taxon>Rhodobacterales</taxon>
        <taxon>Roseobacteraceae</taxon>
        <taxon>Roseovarius</taxon>
    </lineage>
</organism>
<dbReference type="EMBL" id="JAAORB010000012">
    <property type="protein sequence ID" value="NHQ74501.1"/>
    <property type="molecule type" value="Genomic_DNA"/>
</dbReference>
<dbReference type="RefSeq" id="WP_167195816.1">
    <property type="nucleotide sequence ID" value="NZ_JAAORB010000012.1"/>
</dbReference>
<keyword evidence="2" id="KW-1185">Reference proteome</keyword>
<comment type="caution">
    <text evidence="1">The sequence shown here is derived from an EMBL/GenBank/DDBJ whole genome shotgun (WGS) entry which is preliminary data.</text>
</comment>
<reference evidence="1" key="1">
    <citation type="submission" date="2020-03" db="EMBL/GenBank/DDBJ databases">
        <title>Roseovarius gahaiensis sp. nov., isolated from Gahai Saline Lake, China.</title>
        <authorList>
            <person name="Sun X."/>
        </authorList>
    </citation>
    <scope>NUCLEOTIDE SEQUENCE</scope>
    <source>
        <strain evidence="1">GH877</strain>
    </source>
</reference>
<sequence length="56" mass="6093">MALAAKTNDTQATTPADTAANMADWFEIYYQDEPANTPASPASPELSALDQMYAYF</sequence>
<dbReference type="AlphaFoldDB" id="A0A967BEL2"/>